<dbReference type="GO" id="GO:0016747">
    <property type="term" value="F:acyltransferase activity, transferring groups other than amino-acyl groups"/>
    <property type="evidence" value="ECO:0007669"/>
    <property type="project" value="InterPro"/>
</dbReference>
<reference evidence="2" key="1">
    <citation type="submission" date="2019-08" db="EMBL/GenBank/DDBJ databases">
        <authorList>
            <person name="Kucharzyk K."/>
            <person name="Murdoch R.W."/>
            <person name="Higgins S."/>
            <person name="Loffler F."/>
        </authorList>
    </citation>
    <scope>NUCLEOTIDE SEQUENCE</scope>
</reference>
<dbReference type="InterPro" id="IPR016181">
    <property type="entry name" value="Acyl_CoA_acyltransferase"/>
</dbReference>
<proteinExistence type="predicted"/>
<dbReference type="InterPro" id="IPR000182">
    <property type="entry name" value="GNAT_dom"/>
</dbReference>
<dbReference type="EMBL" id="VSSQ01002635">
    <property type="protein sequence ID" value="MPM16559.1"/>
    <property type="molecule type" value="Genomic_DNA"/>
</dbReference>
<accession>A0A644XKD2</accession>
<dbReference type="CDD" id="cd04301">
    <property type="entry name" value="NAT_SF"/>
    <property type="match status" value="1"/>
</dbReference>
<dbReference type="Pfam" id="PF00583">
    <property type="entry name" value="Acetyltransf_1"/>
    <property type="match status" value="1"/>
</dbReference>
<dbReference type="SUPFAM" id="SSF55729">
    <property type="entry name" value="Acyl-CoA N-acyltransferases (Nat)"/>
    <property type="match status" value="1"/>
</dbReference>
<name>A0A644XKD2_9ZZZZ</name>
<evidence type="ECO:0000313" key="2">
    <source>
        <dbReference type="EMBL" id="MPM16559.1"/>
    </source>
</evidence>
<evidence type="ECO:0000259" key="1">
    <source>
        <dbReference type="PROSITE" id="PS51186"/>
    </source>
</evidence>
<feature type="domain" description="N-acetyltransferase" evidence="1">
    <location>
        <begin position="1"/>
        <end position="139"/>
    </location>
</feature>
<dbReference type="PROSITE" id="PS51186">
    <property type="entry name" value="GNAT"/>
    <property type="match status" value="1"/>
</dbReference>
<sequence>MDRDRLDLVLDCSEEEANYIHEKLVEHNIKFITHFEEFKFCLKDPEGKVIGGIIASKDNECMTIDFLWVDEEKRGKGLGRILINHLEEVAEKNDCVVIWLNTFEFQGPEFYKKMNYELFGTLEKCINGYNQYFFRKVLKSSSKQ</sequence>
<gene>
    <name evidence="2" type="ORF">SDC9_62940</name>
</gene>
<protein>
    <recommendedName>
        <fullName evidence="1">N-acetyltransferase domain-containing protein</fullName>
    </recommendedName>
</protein>
<dbReference type="Gene3D" id="3.40.630.30">
    <property type="match status" value="1"/>
</dbReference>
<organism evidence="2">
    <name type="scientific">bioreactor metagenome</name>
    <dbReference type="NCBI Taxonomy" id="1076179"/>
    <lineage>
        <taxon>unclassified sequences</taxon>
        <taxon>metagenomes</taxon>
        <taxon>ecological metagenomes</taxon>
    </lineage>
</organism>
<dbReference type="AlphaFoldDB" id="A0A644XKD2"/>
<comment type="caution">
    <text evidence="2">The sequence shown here is derived from an EMBL/GenBank/DDBJ whole genome shotgun (WGS) entry which is preliminary data.</text>
</comment>